<sequence>MHPEIVRLLQEAEDRYLQTSEVEIFQRYAASLNRRLEIYEKLREKEEKIFQPVADAIEAAFPNEKPEVVSRSLKHWILILRYCATAMLANDPEFLKLRLQEWVKGLVAAQANEEIELKIYELLETELKSHLSEKQLPLLLPFLAKSKELIFTDE</sequence>
<proteinExistence type="inferred from homology"/>
<dbReference type="EMBL" id="DSPX01000209">
    <property type="protein sequence ID" value="HGG03060.1"/>
    <property type="molecule type" value="Genomic_DNA"/>
</dbReference>
<dbReference type="SUPFAM" id="SSF46458">
    <property type="entry name" value="Globin-like"/>
    <property type="match status" value="1"/>
</dbReference>
<organism evidence="4">
    <name type="scientific">Planktothricoides sp. SpSt-374</name>
    <dbReference type="NCBI Taxonomy" id="2282167"/>
    <lineage>
        <taxon>Bacteria</taxon>
        <taxon>Bacillati</taxon>
        <taxon>Cyanobacteriota</taxon>
        <taxon>Cyanophyceae</taxon>
        <taxon>Oscillatoriophycideae</taxon>
        <taxon>Oscillatoriales</taxon>
        <taxon>Oscillatoriaceae</taxon>
        <taxon>Planktothricoides</taxon>
    </lineage>
</organism>
<gene>
    <name evidence="4" type="ORF">ENR15_21070</name>
</gene>
<dbReference type="GO" id="GO:0015979">
    <property type="term" value="P:photosynthesis"/>
    <property type="evidence" value="ECO:0007669"/>
    <property type="project" value="InterPro"/>
</dbReference>
<accession>A0A7C3ZJT2</accession>
<dbReference type="InterPro" id="IPR038719">
    <property type="entry name" value="Phycobilisome_asu/bsu_sf"/>
</dbReference>
<keyword evidence="3" id="KW-0089">Bile pigment</keyword>
<reference evidence="4" key="1">
    <citation type="journal article" date="2020" name="mSystems">
        <title>Genome- and Community-Level Interaction Insights into Carbon Utilization and Element Cycling Functions of Hydrothermarchaeota in Hydrothermal Sediment.</title>
        <authorList>
            <person name="Zhou Z."/>
            <person name="Liu Y."/>
            <person name="Xu W."/>
            <person name="Pan J."/>
            <person name="Luo Z.H."/>
            <person name="Li M."/>
        </authorList>
    </citation>
    <scope>NUCLEOTIDE SEQUENCE [LARGE SCALE GENOMIC DNA]</scope>
    <source>
        <strain evidence="4">SpSt-374</strain>
    </source>
</reference>
<dbReference type="GO" id="GO:0030089">
    <property type="term" value="C:phycobilisome"/>
    <property type="evidence" value="ECO:0007669"/>
    <property type="project" value="InterPro"/>
</dbReference>
<evidence type="ECO:0000256" key="1">
    <source>
        <dbReference type="ARBA" id="ARBA00008182"/>
    </source>
</evidence>
<evidence type="ECO:0000313" key="4">
    <source>
        <dbReference type="EMBL" id="HGG03060.1"/>
    </source>
</evidence>
<name>A0A7C3ZJT2_9CYAN</name>
<keyword evidence="2" id="KW-0157">Chromophore</keyword>
<dbReference type="InterPro" id="IPR009050">
    <property type="entry name" value="Globin-like_sf"/>
</dbReference>
<dbReference type="InterPro" id="IPR012128">
    <property type="entry name" value="Phycobilisome_asu/bsu"/>
</dbReference>
<dbReference type="Gene3D" id="1.10.490.20">
    <property type="entry name" value="Phycocyanins"/>
    <property type="match status" value="1"/>
</dbReference>
<evidence type="ECO:0000256" key="2">
    <source>
        <dbReference type="ARBA" id="ARBA00022991"/>
    </source>
</evidence>
<evidence type="ECO:0000256" key="3">
    <source>
        <dbReference type="ARBA" id="ARBA00023307"/>
    </source>
</evidence>
<protein>
    <submittedName>
        <fullName evidence="4">Phycobilisome protein</fullName>
    </submittedName>
</protein>
<comment type="similarity">
    <text evidence="1">Belongs to the phycobiliprotein family.</text>
</comment>
<dbReference type="Pfam" id="PF00502">
    <property type="entry name" value="Phycobilisome"/>
    <property type="match status" value="1"/>
</dbReference>
<comment type="caution">
    <text evidence="4">The sequence shown here is derived from an EMBL/GenBank/DDBJ whole genome shotgun (WGS) entry which is preliminary data.</text>
</comment>
<dbReference type="AlphaFoldDB" id="A0A7C3ZJT2"/>